<evidence type="ECO:0000313" key="3">
    <source>
        <dbReference type="EMBL" id="KKM78680.1"/>
    </source>
</evidence>
<feature type="region of interest" description="Disordered" evidence="2">
    <location>
        <begin position="74"/>
        <end position="115"/>
    </location>
</feature>
<dbReference type="AlphaFoldDB" id="A0A0F9MPF2"/>
<feature type="coiled-coil region" evidence="1">
    <location>
        <begin position="18"/>
        <end position="45"/>
    </location>
</feature>
<dbReference type="EMBL" id="LAZR01008451">
    <property type="protein sequence ID" value="KKM78680.1"/>
    <property type="molecule type" value="Genomic_DNA"/>
</dbReference>
<proteinExistence type="predicted"/>
<reference evidence="3" key="1">
    <citation type="journal article" date="2015" name="Nature">
        <title>Complex archaea that bridge the gap between prokaryotes and eukaryotes.</title>
        <authorList>
            <person name="Spang A."/>
            <person name="Saw J.H."/>
            <person name="Jorgensen S.L."/>
            <person name="Zaremba-Niedzwiedzka K."/>
            <person name="Martijn J."/>
            <person name="Lind A.E."/>
            <person name="van Eijk R."/>
            <person name="Schleper C."/>
            <person name="Guy L."/>
            <person name="Ettema T.J."/>
        </authorList>
    </citation>
    <scope>NUCLEOTIDE SEQUENCE</scope>
</reference>
<evidence type="ECO:0000256" key="2">
    <source>
        <dbReference type="SAM" id="MobiDB-lite"/>
    </source>
</evidence>
<organism evidence="3">
    <name type="scientific">marine sediment metagenome</name>
    <dbReference type="NCBI Taxonomy" id="412755"/>
    <lineage>
        <taxon>unclassified sequences</taxon>
        <taxon>metagenomes</taxon>
        <taxon>ecological metagenomes</taxon>
    </lineage>
</organism>
<gene>
    <name evidence="3" type="ORF">LCGC14_1357600</name>
</gene>
<sequence>MTEEKTESKDLDSIRGVQKKTLEAMERLKKRLEDTDKQILVLKTEIPGLVERQETLEKVIHMLMEGAPEKLQEFLSKASGDSQNDSDEAEALEGGSPEPEKEADEEDSPSAEVVG</sequence>
<evidence type="ECO:0000256" key="1">
    <source>
        <dbReference type="SAM" id="Coils"/>
    </source>
</evidence>
<accession>A0A0F9MPF2</accession>
<comment type="caution">
    <text evidence="3">The sequence shown here is derived from an EMBL/GenBank/DDBJ whole genome shotgun (WGS) entry which is preliminary data.</text>
</comment>
<protein>
    <submittedName>
        <fullName evidence="3">Uncharacterized protein</fullName>
    </submittedName>
</protein>
<name>A0A0F9MPF2_9ZZZZ</name>
<keyword evidence="1" id="KW-0175">Coiled coil</keyword>